<dbReference type="Gene3D" id="3.30.420.40">
    <property type="match status" value="2"/>
</dbReference>
<dbReference type="SUPFAM" id="SSF53067">
    <property type="entry name" value="Actin-like ATPase domain"/>
    <property type="match status" value="2"/>
</dbReference>
<dbReference type="Pfam" id="PF00814">
    <property type="entry name" value="TsaD"/>
    <property type="match status" value="1"/>
</dbReference>
<gene>
    <name evidence="2" type="primary">yeaZ</name>
    <name evidence="2" type="ORF">GURASL_24370</name>
</gene>
<dbReference type="EMBL" id="AP027151">
    <property type="protein sequence ID" value="BDV43514.1"/>
    <property type="molecule type" value="Genomic_DNA"/>
</dbReference>
<accession>A0ABM8ENA6</accession>
<protein>
    <submittedName>
        <fullName evidence="2">tRNA (Adenosine(37)-N6)-threonylcarbamoyltransferase complex dimerization subunit type 1 TsaB</fullName>
    </submittedName>
</protein>
<dbReference type="NCBIfam" id="TIGR03725">
    <property type="entry name" value="T6A_YeaZ"/>
    <property type="match status" value="1"/>
</dbReference>
<dbReference type="InterPro" id="IPR022496">
    <property type="entry name" value="T6A_TsaB"/>
</dbReference>
<dbReference type="RefSeq" id="WP_281999642.1">
    <property type="nucleotide sequence ID" value="NZ_AP027151.1"/>
</dbReference>
<dbReference type="InterPro" id="IPR043129">
    <property type="entry name" value="ATPase_NBD"/>
</dbReference>
<dbReference type="CDD" id="cd24032">
    <property type="entry name" value="ASKHA_NBD_TsaB"/>
    <property type="match status" value="1"/>
</dbReference>
<proteinExistence type="predicted"/>
<sequence length="230" mass="24389">MNVLTVDTSTATCSVALSVAGRTRAEYLVECQRTLSERLLAATELVLTDSGLSLKDLDCFGVALGPGSFTGVRIGVATVKGLALATGTPVAGFSSLALLAMNLPLSTLPVCPMYDARKNEVYAGIYRCNPLPQSLVPDTVAPPERFLAQISEPTIFLGEGALRYRELIEAMLGQRAIFAPDCCHQPRASAGGVLALEELRAGNSIPLPLLNPAYIRPSEAELAKQRSETL</sequence>
<name>A0ABM8ENA6_9BACT</name>
<reference evidence="2 3" key="1">
    <citation type="submission" date="2022-12" db="EMBL/GenBank/DDBJ databases">
        <title>Polyphasic characterization of Geotalea uranireducens NIT-SL11 newly isolated from a complex of sewage sludge and microbially reduced graphene oxide.</title>
        <authorList>
            <person name="Xie L."/>
            <person name="Yoshida N."/>
            <person name="Meng L."/>
        </authorList>
    </citation>
    <scope>NUCLEOTIDE SEQUENCE [LARGE SCALE GENOMIC DNA]</scope>
    <source>
        <strain evidence="2 3">NIT-SL11</strain>
    </source>
</reference>
<evidence type="ECO:0000313" key="3">
    <source>
        <dbReference type="Proteomes" id="UP001317705"/>
    </source>
</evidence>
<evidence type="ECO:0000259" key="1">
    <source>
        <dbReference type="Pfam" id="PF00814"/>
    </source>
</evidence>
<organism evidence="2 3">
    <name type="scientific">Geotalea uraniireducens</name>
    <dbReference type="NCBI Taxonomy" id="351604"/>
    <lineage>
        <taxon>Bacteria</taxon>
        <taxon>Pseudomonadati</taxon>
        <taxon>Thermodesulfobacteriota</taxon>
        <taxon>Desulfuromonadia</taxon>
        <taxon>Geobacterales</taxon>
        <taxon>Geobacteraceae</taxon>
        <taxon>Geotalea</taxon>
    </lineage>
</organism>
<dbReference type="Proteomes" id="UP001317705">
    <property type="component" value="Chromosome"/>
</dbReference>
<evidence type="ECO:0000313" key="2">
    <source>
        <dbReference type="EMBL" id="BDV43514.1"/>
    </source>
</evidence>
<feature type="domain" description="Gcp-like" evidence="1">
    <location>
        <begin position="31"/>
        <end position="223"/>
    </location>
</feature>
<dbReference type="InterPro" id="IPR000905">
    <property type="entry name" value="Gcp-like_dom"/>
</dbReference>
<keyword evidence="3" id="KW-1185">Reference proteome</keyword>